<dbReference type="PANTHER" id="PTHR40083">
    <property type="entry name" value="UPF0122 PROTEIN CBO2450/CLC_2298"/>
    <property type="match status" value="1"/>
</dbReference>
<reference evidence="4 5" key="1">
    <citation type="submission" date="2009-01" db="EMBL/GenBank/DDBJ databases">
        <authorList>
            <person name="Fulton L."/>
            <person name="Clifton S."/>
            <person name="Fulton B."/>
            <person name="Xu J."/>
            <person name="Minx P."/>
            <person name="Pepin K.H."/>
            <person name="Johnson M."/>
            <person name="Bhonagiri V."/>
            <person name="Nash W.E."/>
            <person name="Mardis E.R."/>
            <person name="Wilson R.K."/>
        </authorList>
    </citation>
    <scope>NUCLEOTIDE SEQUENCE [LARGE SCALE GENOMIC DNA]</scope>
    <source>
        <strain evidence="4 5">DSM 5476</strain>
    </source>
</reference>
<dbReference type="InterPro" id="IPR013324">
    <property type="entry name" value="RNA_pol_sigma_r3/r4-like"/>
</dbReference>
<dbReference type="HOGENOM" id="CLU_129218_0_1_9"/>
<accession>C0EEZ7</accession>
<dbReference type="PANTHER" id="PTHR40083:SF1">
    <property type="entry name" value="UPF0122 PROTEIN YLXM"/>
    <property type="match status" value="1"/>
</dbReference>
<dbReference type="InterPro" id="IPR036388">
    <property type="entry name" value="WH-like_DNA-bd_sf"/>
</dbReference>
<comment type="function">
    <text evidence="2 3">Might take part in the signal recognition particle (SRP) pathway. This is inferred from the conservation of its genetic proximity to ftsY/ffh. May be a regulatory protein.</text>
</comment>
<dbReference type="EMBL" id="ACEC01000082">
    <property type="protein sequence ID" value="EEG29899.1"/>
    <property type="molecule type" value="Genomic_DNA"/>
</dbReference>
<evidence type="ECO:0000313" key="4">
    <source>
        <dbReference type="EMBL" id="EEG29899.1"/>
    </source>
</evidence>
<dbReference type="SUPFAM" id="SSF88659">
    <property type="entry name" value="Sigma3 and sigma4 domains of RNA polymerase sigma factors"/>
    <property type="match status" value="1"/>
</dbReference>
<dbReference type="AlphaFoldDB" id="C0EEZ7"/>
<evidence type="ECO:0000313" key="5">
    <source>
        <dbReference type="Proteomes" id="UP000003340"/>
    </source>
</evidence>
<dbReference type="Proteomes" id="UP000003340">
    <property type="component" value="Unassembled WGS sequence"/>
</dbReference>
<proteinExistence type="inferred from homology"/>
<gene>
    <name evidence="4" type="ORF">CLOSTMETH_02436</name>
</gene>
<evidence type="ECO:0000256" key="1">
    <source>
        <dbReference type="ARBA" id="ARBA00008720"/>
    </source>
</evidence>
<dbReference type="Pfam" id="PF04297">
    <property type="entry name" value="UPF0122"/>
    <property type="match status" value="1"/>
</dbReference>
<organism evidence="4 5">
    <name type="scientific">[Clostridium] methylpentosum DSM 5476</name>
    <dbReference type="NCBI Taxonomy" id="537013"/>
    <lineage>
        <taxon>Bacteria</taxon>
        <taxon>Bacillati</taxon>
        <taxon>Bacillota</taxon>
        <taxon>Clostridia</taxon>
        <taxon>Eubacteriales</taxon>
        <taxon>Oscillospiraceae</taxon>
        <taxon>Oscillospiraceae incertae sedis</taxon>
    </lineage>
</organism>
<name>C0EEZ7_9FIRM</name>
<dbReference type="NCBIfam" id="NF045758">
    <property type="entry name" value="YlxM"/>
    <property type="match status" value="1"/>
</dbReference>
<reference evidence="4 5" key="2">
    <citation type="submission" date="2009-02" db="EMBL/GenBank/DDBJ databases">
        <title>Draft genome sequence of Clostridium methylpentosum (DSM 5476).</title>
        <authorList>
            <person name="Sudarsanam P."/>
            <person name="Ley R."/>
            <person name="Guruge J."/>
            <person name="Turnbaugh P.J."/>
            <person name="Mahowald M."/>
            <person name="Liep D."/>
            <person name="Gordon J."/>
        </authorList>
    </citation>
    <scope>NUCLEOTIDE SEQUENCE [LARGE SCALE GENOMIC DNA]</scope>
    <source>
        <strain evidence="4 5">DSM 5476</strain>
    </source>
</reference>
<evidence type="ECO:0000256" key="2">
    <source>
        <dbReference type="ARBA" id="ARBA00024764"/>
    </source>
</evidence>
<dbReference type="eggNOG" id="COG2739">
    <property type="taxonomic scope" value="Bacteria"/>
</dbReference>
<dbReference type="Gene3D" id="1.10.10.10">
    <property type="entry name" value="Winged helix-like DNA-binding domain superfamily/Winged helix DNA-binding domain"/>
    <property type="match status" value="1"/>
</dbReference>
<dbReference type="HAMAP" id="MF_00245">
    <property type="entry name" value="UPF0122"/>
    <property type="match status" value="1"/>
</dbReference>
<dbReference type="InterPro" id="IPR054831">
    <property type="entry name" value="UPF0122_fam_protein"/>
</dbReference>
<sequence>MMSKNLEVSPLLDYYGGMLTEKQRDLAKLYYNEDLSLAEIAELTGITRQGVHDSIKRTESMLLEYEKNIGIARKTAETIELLTSIRQLAEAISTLSDFRYSSDVYTRSEKIRQLAGEYLRQYE</sequence>
<comment type="caution">
    <text evidence="4">The sequence shown here is derived from an EMBL/GenBank/DDBJ whole genome shotgun (WGS) entry which is preliminary data.</text>
</comment>
<keyword evidence="5" id="KW-1185">Reference proteome</keyword>
<evidence type="ECO:0000256" key="3">
    <source>
        <dbReference type="HAMAP-Rule" id="MF_00245"/>
    </source>
</evidence>
<comment type="similarity">
    <text evidence="1 3">Belongs to the UPF0122 family.</text>
</comment>
<dbReference type="InterPro" id="IPR007394">
    <property type="entry name" value="UPF0122"/>
</dbReference>
<dbReference type="STRING" id="537013.CLOSTMETH_02436"/>
<protein>
    <recommendedName>
        <fullName evidence="3">UPF0122 protein CLOSTMETH_02436</fullName>
    </recommendedName>
</protein>